<protein>
    <submittedName>
        <fullName evidence="5">DsbA family protein</fullName>
    </submittedName>
</protein>
<comment type="similarity">
    <text evidence="1">Belongs to the glutaredoxin family.</text>
</comment>
<feature type="compositionally biased region" description="Basic and acidic residues" evidence="3">
    <location>
        <begin position="200"/>
        <end position="211"/>
    </location>
</feature>
<dbReference type="SUPFAM" id="SSF52833">
    <property type="entry name" value="Thioredoxin-like"/>
    <property type="match status" value="1"/>
</dbReference>
<dbReference type="RefSeq" id="WP_340604572.1">
    <property type="nucleotide sequence ID" value="NZ_JBBMXV010000003.1"/>
</dbReference>
<feature type="region of interest" description="Disordered" evidence="3">
    <location>
        <begin position="176"/>
        <end position="211"/>
    </location>
</feature>
<gene>
    <name evidence="5" type="ORF">ACFQGH_12630</name>
</gene>
<evidence type="ECO:0000259" key="4">
    <source>
        <dbReference type="Pfam" id="PF13462"/>
    </source>
</evidence>
<keyword evidence="2" id="KW-0813">Transport</keyword>
<keyword evidence="2" id="KW-0249">Electron transport</keyword>
<evidence type="ECO:0000313" key="6">
    <source>
        <dbReference type="Proteomes" id="UP001596312"/>
    </source>
</evidence>
<evidence type="ECO:0000313" key="5">
    <source>
        <dbReference type="EMBL" id="MFC6906037.1"/>
    </source>
</evidence>
<keyword evidence="6" id="KW-1185">Reference proteome</keyword>
<comment type="caution">
    <text evidence="5">The sequence shown here is derived from an EMBL/GenBank/DDBJ whole genome shotgun (WGS) entry which is preliminary data.</text>
</comment>
<evidence type="ECO:0000256" key="2">
    <source>
        <dbReference type="ARBA" id="ARBA00022982"/>
    </source>
</evidence>
<dbReference type="InterPro" id="IPR012336">
    <property type="entry name" value="Thioredoxin-like_fold"/>
</dbReference>
<dbReference type="Proteomes" id="UP001596312">
    <property type="component" value="Unassembled WGS sequence"/>
</dbReference>
<feature type="region of interest" description="Disordered" evidence="3">
    <location>
        <begin position="27"/>
        <end position="50"/>
    </location>
</feature>
<organism evidence="5 6">
    <name type="scientific">Halalkalicoccus tibetensis</name>
    <dbReference type="NCBI Taxonomy" id="175632"/>
    <lineage>
        <taxon>Archaea</taxon>
        <taxon>Methanobacteriati</taxon>
        <taxon>Methanobacteriota</taxon>
        <taxon>Stenosarchaea group</taxon>
        <taxon>Halobacteria</taxon>
        <taxon>Halobacteriales</taxon>
        <taxon>Halococcaceae</taxon>
        <taxon>Halalkalicoccus</taxon>
    </lineage>
</organism>
<sequence length="211" mass="22675">MQGYSRRALLASAGALSAGALAGCTGGDDGGERECSGDQRDVDVEPAGDPDSDVTVAAYEDFECPGCGQYAQEVYPAAVEEFVEAGEVAYEHRDFPVTIGDEWSWRVPNAAFAVAEDAGEEAYYAFIKEVYQFQGEYSEDDVAGLAAELGADEDVVREAIEEEPFCEQINDSVAEAEDRDVTATPTVFVNDEQLEAPDSGELREAIEAELN</sequence>
<dbReference type="Gene3D" id="3.40.30.10">
    <property type="entry name" value="Glutaredoxin"/>
    <property type="match status" value="1"/>
</dbReference>
<dbReference type="AlphaFoldDB" id="A0ABD5V916"/>
<dbReference type="Pfam" id="PF13462">
    <property type="entry name" value="Thioredoxin_4"/>
    <property type="match status" value="1"/>
</dbReference>
<accession>A0ABD5V916</accession>
<reference evidence="5 6" key="1">
    <citation type="journal article" date="2019" name="Int. J. Syst. Evol. Microbiol.">
        <title>The Global Catalogue of Microorganisms (GCM) 10K type strain sequencing project: providing services to taxonomists for standard genome sequencing and annotation.</title>
        <authorList>
            <consortium name="The Broad Institute Genomics Platform"/>
            <consortium name="The Broad Institute Genome Sequencing Center for Infectious Disease"/>
            <person name="Wu L."/>
            <person name="Ma J."/>
        </authorList>
    </citation>
    <scope>NUCLEOTIDE SEQUENCE [LARGE SCALE GENOMIC DNA]</scope>
    <source>
        <strain evidence="5 6">CGMCC 1.3240</strain>
    </source>
</reference>
<dbReference type="EMBL" id="JBHSXQ010000003">
    <property type="protein sequence ID" value="MFC6906037.1"/>
    <property type="molecule type" value="Genomic_DNA"/>
</dbReference>
<name>A0ABD5V916_9EURY</name>
<proteinExistence type="inferred from homology"/>
<dbReference type="InterPro" id="IPR036249">
    <property type="entry name" value="Thioredoxin-like_sf"/>
</dbReference>
<dbReference type="PROSITE" id="PS51257">
    <property type="entry name" value="PROKAR_LIPOPROTEIN"/>
    <property type="match status" value="1"/>
</dbReference>
<feature type="compositionally biased region" description="Basic and acidic residues" evidence="3">
    <location>
        <begin position="30"/>
        <end position="43"/>
    </location>
</feature>
<evidence type="ECO:0000256" key="3">
    <source>
        <dbReference type="SAM" id="MobiDB-lite"/>
    </source>
</evidence>
<feature type="domain" description="Thioredoxin-like fold" evidence="4">
    <location>
        <begin position="48"/>
        <end position="207"/>
    </location>
</feature>
<evidence type="ECO:0000256" key="1">
    <source>
        <dbReference type="ARBA" id="ARBA00007787"/>
    </source>
</evidence>